<protein>
    <submittedName>
        <fullName evidence="5">ATP-binding cassette domain-containing protein</fullName>
    </submittedName>
</protein>
<keyword evidence="2" id="KW-0547">Nucleotide-binding</keyword>
<dbReference type="GO" id="GO:0016887">
    <property type="term" value="F:ATP hydrolysis activity"/>
    <property type="evidence" value="ECO:0007669"/>
    <property type="project" value="InterPro"/>
</dbReference>
<feature type="domain" description="ABC transporter" evidence="4">
    <location>
        <begin position="1"/>
        <end position="230"/>
    </location>
</feature>
<dbReference type="GO" id="GO:0005524">
    <property type="term" value="F:ATP binding"/>
    <property type="evidence" value="ECO:0007669"/>
    <property type="project" value="UniProtKB-KW"/>
</dbReference>
<keyword evidence="6" id="KW-1185">Reference proteome</keyword>
<dbReference type="InterPro" id="IPR017871">
    <property type="entry name" value="ABC_transporter-like_CS"/>
</dbReference>
<evidence type="ECO:0000313" key="5">
    <source>
        <dbReference type="EMBL" id="MBK6087734.1"/>
    </source>
</evidence>
<dbReference type="PANTHER" id="PTHR42781:SF4">
    <property type="entry name" value="SPERMIDINE_PUTRESCINE IMPORT ATP-BINDING PROTEIN POTA"/>
    <property type="match status" value="1"/>
</dbReference>
<comment type="caution">
    <text evidence="5">The sequence shown here is derived from an EMBL/GenBank/DDBJ whole genome shotgun (WGS) entry which is preliminary data.</text>
</comment>
<dbReference type="SUPFAM" id="SSF52540">
    <property type="entry name" value="P-loop containing nucleoside triphosphate hydrolases"/>
    <property type="match status" value="1"/>
</dbReference>
<keyword evidence="3 5" id="KW-0067">ATP-binding</keyword>
<evidence type="ECO:0000256" key="2">
    <source>
        <dbReference type="ARBA" id="ARBA00022741"/>
    </source>
</evidence>
<evidence type="ECO:0000313" key="6">
    <source>
        <dbReference type="Proteomes" id="UP000633365"/>
    </source>
</evidence>
<evidence type="ECO:0000256" key="1">
    <source>
        <dbReference type="ARBA" id="ARBA00022448"/>
    </source>
</evidence>
<evidence type="ECO:0000259" key="4">
    <source>
        <dbReference type="PROSITE" id="PS50893"/>
    </source>
</evidence>
<proteinExistence type="predicted"/>
<dbReference type="Gene3D" id="3.40.50.300">
    <property type="entry name" value="P-loop containing nucleotide triphosphate hydrolases"/>
    <property type="match status" value="1"/>
</dbReference>
<dbReference type="SMART" id="SM00382">
    <property type="entry name" value="AAA"/>
    <property type="match status" value="1"/>
</dbReference>
<sequence length="231" mass="26442">MLYVDIEKRLDRFTLKARFRCDHNTLALFGASGAGKSMTLKCISGIEKPDRGVIQFNDRVLFDSEKRIDLLPQKRRVGYLFQEYALFPNMTVSGNIAAGMRKLPKAKREQKLRELIERFRLSGLENRRPDSLSGGEKQRVALARIFASSPEVLLLDEPFSSLDTLLKYQLIPYIRDIIDDFGGETIMVSHDIDEVRQLCAEVSPITDGVTQETVDSGIYYQKIKKQYEDLK</sequence>
<dbReference type="InterPro" id="IPR003439">
    <property type="entry name" value="ABC_transporter-like_ATP-bd"/>
</dbReference>
<dbReference type="PROSITE" id="PS50893">
    <property type="entry name" value="ABC_TRANSPORTER_2"/>
    <property type="match status" value="1"/>
</dbReference>
<keyword evidence="1" id="KW-0813">Transport</keyword>
<dbReference type="InterPro" id="IPR003593">
    <property type="entry name" value="AAA+_ATPase"/>
</dbReference>
<dbReference type="Proteomes" id="UP000633365">
    <property type="component" value="Unassembled WGS sequence"/>
</dbReference>
<dbReference type="InterPro" id="IPR027417">
    <property type="entry name" value="P-loop_NTPase"/>
</dbReference>
<dbReference type="PROSITE" id="PS00211">
    <property type="entry name" value="ABC_TRANSPORTER_1"/>
    <property type="match status" value="1"/>
</dbReference>
<gene>
    <name evidence="5" type="ORF">JKK62_03540</name>
</gene>
<dbReference type="EMBL" id="JAEQMG010000041">
    <property type="protein sequence ID" value="MBK6087734.1"/>
    <property type="molecule type" value="Genomic_DNA"/>
</dbReference>
<name>A0A934U1R2_9FIRM</name>
<dbReference type="PANTHER" id="PTHR42781">
    <property type="entry name" value="SPERMIDINE/PUTRESCINE IMPORT ATP-BINDING PROTEIN POTA"/>
    <property type="match status" value="1"/>
</dbReference>
<organism evidence="5 6">
    <name type="scientific">Ruminococcus difficilis</name>
    <dbReference type="NCBI Taxonomy" id="2763069"/>
    <lineage>
        <taxon>Bacteria</taxon>
        <taxon>Bacillati</taxon>
        <taxon>Bacillota</taxon>
        <taxon>Clostridia</taxon>
        <taxon>Eubacteriales</taxon>
        <taxon>Oscillospiraceae</taxon>
        <taxon>Ruminococcus</taxon>
    </lineage>
</organism>
<accession>A0A934U1R2</accession>
<reference evidence="5" key="1">
    <citation type="submission" date="2021-01" db="EMBL/GenBank/DDBJ databases">
        <title>Genome public.</title>
        <authorList>
            <person name="Liu C."/>
            <person name="Sun Q."/>
        </authorList>
    </citation>
    <scope>NUCLEOTIDE SEQUENCE</scope>
    <source>
        <strain evidence="5">M6</strain>
    </source>
</reference>
<evidence type="ECO:0000256" key="3">
    <source>
        <dbReference type="ARBA" id="ARBA00022840"/>
    </source>
</evidence>
<dbReference type="RefSeq" id="WP_186833486.1">
    <property type="nucleotide sequence ID" value="NZ_JAEQMG010000041.1"/>
</dbReference>
<dbReference type="AlphaFoldDB" id="A0A934U1R2"/>
<dbReference type="Pfam" id="PF00005">
    <property type="entry name" value="ABC_tran"/>
    <property type="match status" value="1"/>
</dbReference>
<dbReference type="InterPro" id="IPR050093">
    <property type="entry name" value="ABC_SmlMolc_Importer"/>
</dbReference>